<accession>A0A819NJJ1</accession>
<protein>
    <recommendedName>
        <fullName evidence="9">Innexin</fullName>
    </recommendedName>
</protein>
<evidence type="ECO:0000256" key="6">
    <source>
        <dbReference type="ARBA" id="ARBA00023065"/>
    </source>
</evidence>
<keyword evidence="17" id="KW-1185">Reference proteome</keyword>
<dbReference type="OrthoDB" id="5867527at2759"/>
<keyword evidence="5 9" id="KW-1133">Transmembrane helix</keyword>
<dbReference type="Proteomes" id="UP000663824">
    <property type="component" value="Unassembled WGS sequence"/>
</dbReference>
<dbReference type="EMBL" id="CAJOBF010000888">
    <property type="protein sequence ID" value="CAF3884151.1"/>
    <property type="molecule type" value="Genomic_DNA"/>
</dbReference>
<evidence type="ECO:0000313" key="17">
    <source>
        <dbReference type="Proteomes" id="UP000663866"/>
    </source>
</evidence>
<sequence>MDILNAFNRLPTISYFGVRRDDDFADRLNYKYTVGLLILFSIIVASKQFSNDPIQCWVPAIFTRNYEIYVSNYCWIHNTYHINISEPQMQRAHEKRYVLRYYQFVPFILLLQALFYVLPRLFWRSFSRHSGIDVRNIMEAAHSLKSVKRFHKQKSIVGYLVSLMHQYVGDPRKRLKQQHSKVNRYLYGLFHCFFRSSNVFNSYLFLLYLLTKVIFIINNFIQVYAIRILLEEKWTVTQTLKGFQNIFTAGILRTNPVSKFFPKISMCDFRIIEPNSDEGHKYTVQCVLTINVYNEQIFTLLYIWMHFVLVITVYDFLSWLIFLILPRLRYSFLIKRIQTQHSVATVRSGMQAFVYDYLQHDGFFIFRLIYANVGDDVTTNILTNLWKNFQRADKSAMAENTTANVGATVSLTATGNNALYGRHEGPEESIFDYSKTSTNL</sequence>
<evidence type="ECO:0000256" key="3">
    <source>
        <dbReference type="ARBA" id="ARBA00022475"/>
    </source>
</evidence>
<comment type="similarity">
    <text evidence="9">Belongs to the pannexin family.</text>
</comment>
<keyword evidence="8 9" id="KW-0407">Ion channel</keyword>
<keyword evidence="2 9" id="KW-0813">Transport</keyword>
<dbReference type="PRINTS" id="PR01262">
    <property type="entry name" value="INNEXIN"/>
</dbReference>
<evidence type="ECO:0000313" key="10">
    <source>
        <dbReference type="EMBL" id="CAF1175490.1"/>
    </source>
</evidence>
<dbReference type="EMBL" id="CAJNRG010001794">
    <property type="protein sequence ID" value="CAF2038874.1"/>
    <property type="molecule type" value="Genomic_DNA"/>
</dbReference>
<evidence type="ECO:0000256" key="5">
    <source>
        <dbReference type="ARBA" id="ARBA00022989"/>
    </source>
</evidence>
<dbReference type="GO" id="GO:0034220">
    <property type="term" value="P:monoatomic ion transmembrane transport"/>
    <property type="evidence" value="ECO:0007669"/>
    <property type="project" value="UniProtKB-KW"/>
</dbReference>
<evidence type="ECO:0000313" key="13">
    <source>
        <dbReference type="EMBL" id="CAF2059049.1"/>
    </source>
</evidence>
<name>A0A819NJJ1_9BILA</name>
<dbReference type="PROSITE" id="PS51013">
    <property type="entry name" value="PANNEXIN"/>
    <property type="match status" value="1"/>
</dbReference>
<keyword evidence="3" id="KW-1003">Cell membrane</keyword>
<dbReference type="PANTHER" id="PTHR11893">
    <property type="entry name" value="INNEXIN"/>
    <property type="match status" value="1"/>
</dbReference>
<dbReference type="InterPro" id="IPR000990">
    <property type="entry name" value="Innexin"/>
</dbReference>
<comment type="caution">
    <text evidence="16">The sequence shown here is derived from an EMBL/GenBank/DDBJ whole genome shotgun (WGS) entry which is preliminary data.</text>
</comment>
<dbReference type="GO" id="GO:0005921">
    <property type="term" value="C:gap junction"/>
    <property type="evidence" value="ECO:0007669"/>
    <property type="project" value="UniProtKB-UniRule"/>
</dbReference>
<dbReference type="EMBL" id="CAJNOW010018115">
    <property type="protein sequence ID" value="CAF1662950.1"/>
    <property type="molecule type" value="Genomic_DNA"/>
</dbReference>
<dbReference type="EMBL" id="CAJOBG010002255">
    <property type="protein sequence ID" value="CAF3994481.1"/>
    <property type="molecule type" value="Genomic_DNA"/>
</dbReference>
<evidence type="ECO:0000313" key="12">
    <source>
        <dbReference type="EMBL" id="CAF2038874.1"/>
    </source>
</evidence>
<organism evidence="16 17">
    <name type="scientific">Rotaria magnacalcarata</name>
    <dbReference type="NCBI Taxonomy" id="392030"/>
    <lineage>
        <taxon>Eukaryota</taxon>
        <taxon>Metazoa</taxon>
        <taxon>Spiralia</taxon>
        <taxon>Gnathifera</taxon>
        <taxon>Rotifera</taxon>
        <taxon>Eurotatoria</taxon>
        <taxon>Bdelloidea</taxon>
        <taxon>Philodinida</taxon>
        <taxon>Philodinidae</taxon>
        <taxon>Rotaria</taxon>
    </lineage>
</organism>
<comment type="function">
    <text evidence="9">Structural component of the gap junctions.</text>
</comment>
<proteinExistence type="inferred from homology"/>
<dbReference type="Pfam" id="PF00876">
    <property type="entry name" value="Innexin"/>
    <property type="match status" value="1"/>
</dbReference>
<evidence type="ECO:0000256" key="7">
    <source>
        <dbReference type="ARBA" id="ARBA00023136"/>
    </source>
</evidence>
<evidence type="ECO:0000256" key="2">
    <source>
        <dbReference type="ARBA" id="ARBA00022448"/>
    </source>
</evidence>
<reference evidence="16" key="1">
    <citation type="submission" date="2021-02" db="EMBL/GenBank/DDBJ databases">
        <authorList>
            <person name="Nowell W R."/>
        </authorList>
    </citation>
    <scope>NUCLEOTIDE SEQUENCE</scope>
</reference>
<dbReference type="Proteomes" id="UP000663842">
    <property type="component" value="Unassembled WGS sequence"/>
</dbReference>
<comment type="subcellular location">
    <subcellularLocation>
        <location evidence="1 9">Cell membrane</location>
        <topology evidence="1 9">Multi-pass membrane protein</topology>
    </subcellularLocation>
</comment>
<feature type="transmembrane region" description="Helical" evidence="9">
    <location>
        <begin position="28"/>
        <end position="45"/>
    </location>
</feature>
<feature type="transmembrane region" description="Helical" evidence="9">
    <location>
        <begin position="101"/>
        <end position="118"/>
    </location>
</feature>
<feature type="transmembrane region" description="Helical" evidence="9">
    <location>
        <begin position="301"/>
        <end position="325"/>
    </location>
</feature>
<evidence type="ECO:0000313" key="14">
    <source>
        <dbReference type="EMBL" id="CAF2190066.1"/>
    </source>
</evidence>
<dbReference type="Proteomes" id="UP000663887">
    <property type="component" value="Unassembled WGS sequence"/>
</dbReference>
<evidence type="ECO:0000256" key="4">
    <source>
        <dbReference type="ARBA" id="ARBA00022692"/>
    </source>
</evidence>
<dbReference type="EMBL" id="CAJNRE010019174">
    <property type="protein sequence ID" value="CAF2190066.1"/>
    <property type="molecule type" value="Genomic_DNA"/>
</dbReference>
<evidence type="ECO:0000256" key="1">
    <source>
        <dbReference type="ARBA" id="ARBA00004651"/>
    </source>
</evidence>
<dbReference type="EMBL" id="CAJNRF010004358">
    <property type="protein sequence ID" value="CAF2059049.1"/>
    <property type="molecule type" value="Genomic_DNA"/>
</dbReference>
<keyword evidence="6 9" id="KW-0406">Ion transport</keyword>
<dbReference type="Proteomes" id="UP000663855">
    <property type="component" value="Unassembled WGS sequence"/>
</dbReference>
<dbReference type="Proteomes" id="UP000663834">
    <property type="component" value="Unassembled WGS sequence"/>
</dbReference>
<dbReference type="PANTHER" id="PTHR11893:SF36">
    <property type="entry name" value="INNEXIN-5"/>
    <property type="match status" value="1"/>
</dbReference>
<keyword evidence="4 9" id="KW-0812">Transmembrane</keyword>
<evidence type="ECO:0000313" key="15">
    <source>
        <dbReference type="EMBL" id="CAF3884151.1"/>
    </source>
</evidence>
<dbReference type="Proteomes" id="UP000663866">
    <property type="component" value="Unassembled WGS sequence"/>
</dbReference>
<dbReference type="GO" id="GO:0005886">
    <property type="term" value="C:plasma membrane"/>
    <property type="evidence" value="ECO:0007669"/>
    <property type="project" value="UniProtKB-SubCell"/>
</dbReference>
<gene>
    <name evidence="9" type="primary">inx</name>
    <name evidence="10" type="ORF">CJN711_LOCUS10741</name>
    <name evidence="11" type="ORF">KQP761_LOCUS32487</name>
    <name evidence="14" type="ORF">MBJ925_LOCUS34825</name>
    <name evidence="16" type="ORF">OVN521_LOCUS14683</name>
    <name evidence="15" type="ORF">UXM345_LOCUS9637</name>
    <name evidence="13" type="ORF">WKI299_LOCUS11748</name>
    <name evidence="12" type="ORF">XDN619_LOCUS6317</name>
</gene>
<dbReference type="EMBL" id="CAJNOV010004420">
    <property type="protein sequence ID" value="CAF1175490.1"/>
    <property type="molecule type" value="Genomic_DNA"/>
</dbReference>
<feature type="transmembrane region" description="Helical" evidence="9">
    <location>
        <begin position="203"/>
        <end position="226"/>
    </location>
</feature>
<evidence type="ECO:0000313" key="16">
    <source>
        <dbReference type="EMBL" id="CAF3994481.1"/>
    </source>
</evidence>
<dbReference type="Proteomes" id="UP000663856">
    <property type="component" value="Unassembled WGS sequence"/>
</dbReference>
<evidence type="ECO:0000256" key="8">
    <source>
        <dbReference type="ARBA" id="ARBA00023303"/>
    </source>
</evidence>
<evidence type="ECO:0000256" key="9">
    <source>
        <dbReference type="RuleBase" id="RU010713"/>
    </source>
</evidence>
<keyword evidence="7 9" id="KW-0472">Membrane</keyword>
<dbReference type="AlphaFoldDB" id="A0A819NJJ1"/>
<evidence type="ECO:0000313" key="11">
    <source>
        <dbReference type="EMBL" id="CAF1662950.1"/>
    </source>
</evidence>